<dbReference type="AlphaFoldDB" id="A0AAD0P8I8"/>
<evidence type="ECO:0000313" key="2">
    <source>
        <dbReference type="Proteomes" id="UP000249682"/>
    </source>
</evidence>
<dbReference type="RefSeq" id="WP_049769743.1">
    <property type="nucleotide sequence ID" value="NZ_CP029543.1"/>
</dbReference>
<sequence length="67" mass="7242">MSKTRLSLQVAVQFVGEVGGGWYVDLVLISDSDLAPAKVACELGLRDQPDRSTVDVGYISSPGVRRY</sequence>
<evidence type="ECO:0000313" key="1">
    <source>
        <dbReference type="EMBL" id="AWV47873.1"/>
    </source>
</evidence>
<accession>A0AAD0P8I8</accession>
<name>A0AAD0P8I8_MYCLR</name>
<proteinExistence type="predicted"/>
<protein>
    <submittedName>
        <fullName evidence="1">Uncharacterized protein</fullName>
    </submittedName>
</protein>
<dbReference type="Proteomes" id="UP000249682">
    <property type="component" value="Chromosome"/>
</dbReference>
<dbReference type="EMBL" id="CP029543">
    <property type="protein sequence ID" value="AWV47873.1"/>
    <property type="molecule type" value="Genomic_DNA"/>
</dbReference>
<organism evidence="1 2">
    <name type="scientific">Mycobacterium leprae</name>
    <dbReference type="NCBI Taxonomy" id="1769"/>
    <lineage>
        <taxon>Bacteria</taxon>
        <taxon>Bacillati</taxon>
        <taxon>Actinomycetota</taxon>
        <taxon>Actinomycetes</taxon>
        <taxon>Mycobacteriales</taxon>
        <taxon>Mycobacteriaceae</taxon>
        <taxon>Mycobacterium</taxon>
    </lineage>
</organism>
<reference evidence="1 2" key="1">
    <citation type="submission" date="2018-05" db="EMBL/GenBank/DDBJ databases">
        <title>Evolution of small genomes with special reference to Mycobacterium leprae.</title>
        <authorList>
            <person name="Mohanty P.S."/>
            <person name="Bansal A.K."/>
            <person name="Gupta U.D."/>
            <person name="Naaz F."/>
            <person name="Dwivedi V.D."/>
            <person name="Singh H."/>
            <person name="Gupta G."/>
            <person name="Sharma S."/>
            <person name="Arora M."/>
        </authorList>
    </citation>
    <scope>NUCLEOTIDE SEQUENCE [LARGE SCALE GENOMIC DNA]</scope>
    <source>
        <strain evidence="1 2">MRHRU-235-G</strain>
    </source>
</reference>
<gene>
    <name evidence="1" type="ORF">DIJ64_06730</name>
</gene>